<feature type="region of interest" description="Disordered" evidence="1">
    <location>
        <begin position="43"/>
        <end position="91"/>
    </location>
</feature>
<evidence type="ECO:0000313" key="2">
    <source>
        <dbReference type="EMBL" id="KAK0652841.1"/>
    </source>
</evidence>
<feature type="compositionally biased region" description="Low complexity" evidence="1">
    <location>
        <begin position="67"/>
        <end position="78"/>
    </location>
</feature>
<dbReference type="Proteomes" id="UP001174936">
    <property type="component" value="Unassembled WGS sequence"/>
</dbReference>
<evidence type="ECO:0000256" key="1">
    <source>
        <dbReference type="SAM" id="MobiDB-lite"/>
    </source>
</evidence>
<accession>A0AA39YJU7</accession>
<organism evidence="2 3">
    <name type="scientific">Cercophora newfieldiana</name>
    <dbReference type="NCBI Taxonomy" id="92897"/>
    <lineage>
        <taxon>Eukaryota</taxon>
        <taxon>Fungi</taxon>
        <taxon>Dikarya</taxon>
        <taxon>Ascomycota</taxon>
        <taxon>Pezizomycotina</taxon>
        <taxon>Sordariomycetes</taxon>
        <taxon>Sordariomycetidae</taxon>
        <taxon>Sordariales</taxon>
        <taxon>Lasiosphaeriaceae</taxon>
        <taxon>Cercophora</taxon>
    </lineage>
</organism>
<dbReference type="EMBL" id="JAULSV010000002">
    <property type="protein sequence ID" value="KAK0652841.1"/>
    <property type="molecule type" value="Genomic_DNA"/>
</dbReference>
<dbReference type="AlphaFoldDB" id="A0AA39YJU7"/>
<name>A0AA39YJU7_9PEZI</name>
<reference evidence="2" key="1">
    <citation type="submission" date="2023-06" db="EMBL/GenBank/DDBJ databases">
        <title>Genome-scale phylogeny and comparative genomics of the fungal order Sordariales.</title>
        <authorList>
            <consortium name="Lawrence Berkeley National Laboratory"/>
            <person name="Hensen N."/>
            <person name="Bonometti L."/>
            <person name="Westerberg I."/>
            <person name="Brannstrom I.O."/>
            <person name="Guillou S."/>
            <person name="Cros-Aarteil S."/>
            <person name="Calhoun S."/>
            <person name="Haridas S."/>
            <person name="Kuo A."/>
            <person name="Mondo S."/>
            <person name="Pangilinan J."/>
            <person name="Riley R."/>
            <person name="Labutti K."/>
            <person name="Andreopoulos B."/>
            <person name="Lipzen A."/>
            <person name="Chen C."/>
            <person name="Yanf M."/>
            <person name="Daum C."/>
            <person name="Ng V."/>
            <person name="Clum A."/>
            <person name="Steindorff A."/>
            <person name="Ohm R."/>
            <person name="Martin F."/>
            <person name="Silar P."/>
            <person name="Natvig D."/>
            <person name="Lalanne C."/>
            <person name="Gautier V."/>
            <person name="Ament-Velasquez S.L."/>
            <person name="Kruys A."/>
            <person name="Hutchinson M.I."/>
            <person name="Powell A.J."/>
            <person name="Barry K."/>
            <person name="Miller A.N."/>
            <person name="Grigoriev I.V."/>
            <person name="Debuchy R."/>
            <person name="Gladieux P."/>
            <person name="Thoren M.H."/>
            <person name="Johannesson H."/>
        </authorList>
    </citation>
    <scope>NUCLEOTIDE SEQUENCE</scope>
    <source>
        <strain evidence="2">SMH2532-1</strain>
    </source>
</reference>
<comment type="caution">
    <text evidence="2">The sequence shown here is derived from an EMBL/GenBank/DDBJ whole genome shotgun (WGS) entry which is preliminary data.</text>
</comment>
<keyword evidence="3" id="KW-1185">Reference proteome</keyword>
<protein>
    <submittedName>
        <fullName evidence="2">Uncharacterized protein</fullName>
    </submittedName>
</protein>
<gene>
    <name evidence="2" type="ORF">B0T16DRAFT_106284</name>
</gene>
<sequence>MASWRDITIGGFVDEGTLENFWCRGCLLWRLTPRRDWPGHAVSRAQQPWKSAPGGRTGQLSSRERSAPTMATPQTPTQSERHHRAHARSTVQDPSFWITTAKTPPSTKPGGVVISSACGKCCDSPVQSFVWRSCKISSAKNMKNPTHRWSRTRMERVVPSNSGKRMSYQRRRVFVRTVPSHRPVGPSEVESLVGRCGAPLDSLRRFVLPKSFCDRSGGQGSRDRATLVQLTIFSRTAAAKNE</sequence>
<evidence type="ECO:0000313" key="3">
    <source>
        <dbReference type="Proteomes" id="UP001174936"/>
    </source>
</evidence>
<proteinExistence type="predicted"/>